<dbReference type="EMBL" id="KI913953">
    <property type="protein sequence ID" value="ETW09002.1"/>
    <property type="molecule type" value="Genomic_DNA"/>
</dbReference>
<dbReference type="Proteomes" id="UP000285060">
    <property type="component" value="Unassembled WGS sequence"/>
</dbReference>
<evidence type="ECO:0000313" key="3">
    <source>
        <dbReference type="Proteomes" id="UP000285060"/>
    </source>
</evidence>
<dbReference type="SUPFAM" id="SSF50729">
    <property type="entry name" value="PH domain-like"/>
    <property type="match status" value="1"/>
</dbReference>
<reference evidence="1" key="1">
    <citation type="submission" date="2013-12" db="EMBL/GenBank/DDBJ databases">
        <title>The Genome Sequence of Aphanomyces invadans NJM9701.</title>
        <authorList>
            <consortium name="The Broad Institute Genomics Platform"/>
            <person name="Russ C."/>
            <person name="Tyler B."/>
            <person name="van West P."/>
            <person name="Dieguez-Uribeondo J."/>
            <person name="Young S.K."/>
            <person name="Zeng Q."/>
            <person name="Gargeya S."/>
            <person name="Fitzgerald M."/>
            <person name="Abouelleil A."/>
            <person name="Alvarado L."/>
            <person name="Chapman S.B."/>
            <person name="Gainer-Dewar J."/>
            <person name="Goldberg J."/>
            <person name="Griggs A."/>
            <person name="Gujja S."/>
            <person name="Hansen M."/>
            <person name="Howarth C."/>
            <person name="Imamovic A."/>
            <person name="Ireland A."/>
            <person name="Larimer J."/>
            <person name="McCowan C."/>
            <person name="Murphy C."/>
            <person name="Pearson M."/>
            <person name="Poon T.W."/>
            <person name="Priest M."/>
            <person name="Roberts A."/>
            <person name="Saif S."/>
            <person name="Shea T."/>
            <person name="Sykes S."/>
            <person name="Wortman J."/>
            <person name="Nusbaum C."/>
            <person name="Birren B."/>
        </authorList>
    </citation>
    <scope>NUCLEOTIDE SEQUENCE [LARGE SCALE GENOMIC DNA]</scope>
    <source>
        <strain evidence="1">NJM9701</strain>
    </source>
</reference>
<dbReference type="EMBL" id="QUSY01000213">
    <property type="protein sequence ID" value="RHY31446.1"/>
    <property type="molecule type" value="Genomic_DNA"/>
</dbReference>
<gene>
    <name evidence="2" type="ORF">DYB32_003490</name>
    <name evidence="1" type="ORF">H310_01473</name>
</gene>
<proteinExistence type="predicted"/>
<organism evidence="1">
    <name type="scientific">Aphanomyces invadans</name>
    <dbReference type="NCBI Taxonomy" id="157072"/>
    <lineage>
        <taxon>Eukaryota</taxon>
        <taxon>Sar</taxon>
        <taxon>Stramenopiles</taxon>
        <taxon>Oomycota</taxon>
        <taxon>Saprolegniomycetes</taxon>
        <taxon>Saprolegniales</taxon>
        <taxon>Verrucalvaceae</taxon>
        <taxon>Aphanomyces</taxon>
    </lineage>
</organism>
<reference evidence="2 3" key="2">
    <citation type="submission" date="2018-08" db="EMBL/GenBank/DDBJ databases">
        <title>Aphanomyces genome sequencing and annotation.</title>
        <authorList>
            <person name="Minardi D."/>
            <person name="Oidtmann B."/>
            <person name="Van Der Giezen M."/>
            <person name="Studholme D.J."/>
        </authorList>
    </citation>
    <scope>NUCLEOTIDE SEQUENCE [LARGE SCALE GENOMIC DNA]</scope>
    <source>
        <strain evidence="2 3">NJM0002</strain>
    </source>
</reference>
<dbReference type="RefSeq" id="XP_008862807.1">
    <property type="nucleotide sequence ID" value="XM_008864585.1"/>
</dbReference>
<name>A0A024USW2_9STRA</name>
<protein>
    <recommendedName>
        <fullName evidence="4">PH domain-containing protein</fullName>
    </recommendedName>
</protein>
<sequence>MGRPCAANAPVAACKSYVEVKTKKWTFYVWKRSFLHLRNEVLTVYHDKADCDKHKFAKRFTALRGCKWADKEWGIKIETKEAGWLHGVVHTKAEWATWLHAFVDLDHALNRPDHRMERLRSPFDVKLVAASLKDNADDCGMSSPERRVSFNSGVRVRTIPALNLDDKSELFYSDAELDEMKEEGSMAGAVVSTPRSLPHIA</sequence>
<dbReference type="VEuPathDB" id="FungiDB:H310_01473"/>
<evidence type="ECO:0000313" key="1">
    <source>
        <dbReference type="EMBL" id="ETW09002.1"/>
    </source>
</evidence>
<accession>A0A024USW2</accession>
<dbReference type="GeneID" id="20078523"/>
<evidence type="ECO:0008006" key="4">
    <source>
        <dbReference type="Google" id="ProtNLM"/>
    </source>
</evidence>
<dbReference type="eggNOG" id="ENOG502S11G">
    <property type="taxonomic scope" value="Eukaryota"/>
</dbReference>
<evidence type="ECO:0000313" key="2">
    <source>
        <dbReference type="EMBL" id="RHY31446.1"/>
    </source>
</evidence>
<keyword evidence="3" id="KW-1185">Reference proteome</keyword>
<dbReference type="AlphaFoldDB" id="A0A024USW2"/>